<dbReference type="SUPFAM" id="SSF53850">
    <property type="entry name" value="Periplasmic binding protein-like II"/>
    <property type="match status" value="1"/>
</dbReference>
<dbReference type="Gene3D" id="3.40.190.10">
    <property type="entry name" value="Periplasmic binding protein-like II"/>
    <property type="match status" value="1"/>
</dbReference>
<gene>
    <name evidence="1" type="ORF">S12H4_03520</name>
</gene>
<comment type="caution">
    <text evidence="1">The sequence shown here is derived from an EMBL/GenBank/DDBJ whole genome shotgun (WGS) entry which is preliminary data.</text>
</comment>
<name>X1SUV3_9ZZZZ</name>
<evidence type="ECO:0008006" key="2">
    <source>
        <dbReference type="Google" id="ProtNLM"/>
    </source>
</evidence>
<dbReference type="PANTHER" id="PTHR42941">
    <property type="entry name" value="SLL1037 PROTEIN"/>
    <property type="match status" value="1"/>
</dbReference>
<proteinExistence type="predicted"/>
<evidence type="ECO:0000313" key="1">
    <source>
        <dbReference type="EMBL" id="GAI71574.1"/>
    </source>
</evidence>
<dbReference type="Pfam" id="PF16868">
    <property type="entry name" value="NMT1_3"/>
    <property type="match status" value="1"/>
</dbReference>
<dbReference type="EMBL" id="BARW01000998">
    <property type="protein sequence ID" value="GAI71574.1"/>
    <property type="molecule type" value="Genomic_DNA"/>
</dbReference>
<dbReference type="PANTHER" id="PTHR42941:SF1">
    <property type="entry name" value="SLL1037 PROTEIN"/>
    <property type="match status" value="1"/>
</dbReference>
<protein>
    <recommendedName>
        <fullName evidence="2">C4-dicarboxylate ABC transporter substrate-binding protein</fullName>
    </recommendedName>
</protein>
<organism evidence="1">
    <name type="scientific">marine sediment metagenome</name>
    <dbReference type="NCBI Taxonomy" id="412755"/>
    <lineage>
        <taxon>unclassified sequences</taxon>
        <taxon>metagenomes</taxon>
        <taxon>ecological metagenomes</taxon>
    </lineage>
</organism>
<dbReference type="AlphaFoldDB" id="X1SUV3"/>
<reference evidence="1" key="1">
    <citation type="journal article" date="2014" name="Front. Microbiol.">
        <title>High frequency of phylogenetically diverse reductive dehalogenase-homologous genes in deep subseafloor sedimentary metagenomes.</title>
        <authorList>
            <person name="Kawai M."/>
            <person name="Futagami T."/>
            <person name="Toyoda A."/>
            <person name="Takaki Y."/>
            <person name="Nishi S."/>
            <person name="Hori S."/>
            <person name="Arai W."/>
            <person name="Tsubouchi T."/>
            <person name="Morono Y."/>
            <person name="Uchiyama I."/>
            <person name="Ito T."/>
            <person name="Fujiyama A."/>
            <person name="Inagaki F."/>
            <person name="Takami H."/>
        </authorList>
    </citation>
    <scope>NUCLEOTIDE SEQUENCE</scope>
    <source>
        <strain evidence="1">Expedition CK06-06</strain>
    </source>
</reference>
<accession>X1SUV3</accession>
<sequence length="72" mass="7806">ETLASPAYLVTTSRLSEDLVYNVLSAMFDNLDVLARAHSQGKNVTLEGALLGSSIPLHPGAEKYYKEKGILK</sequence>
<feature type="non-terminal residue" evidence="1">
    <location>
        <position position="1"/>
    </location>
</feature>
<dbReference type="InterPro" id="IPR011852">
    <property type="entry name" value="TRAP_TAXI"/>
</dbReference>